<reference evidence="3" key="4">
    <citation type="submission" date="2017-11" db="EMBL/GenBank/DDBJ databases">
        <title>Complete genome sequence of Serratia sp. ATCC 39006.</title>
        <authorList>
            <person name="Hampton H.G."/>
            <person name="Jackson S.A."/>
            <person name="Jauregui R."/>
            <person name="Poulter G.T.M."/>
            <person name="Salmond G.P.C."/>
            <person name="Fineran P.C."/>
        </authorList>
    </citation>
    <scope>NUCLEOTIDE SEQUENCE</scope>
    <source>
        <strain evidence="3">ATCC 39006</strain>
    </source>
</reference>
<dbReference type="PANTHER" id="PTHR35191:SF1">
    <property type="entry name" value="PROPHAGE SIDE TAIL FIBER PROTEIN HOMOLOG STFQ-RELATED"/>
    <property type="match status" value="1"/>
</dbReference>
<dbReference type="InterPro" id="IPR051934">
    <property type="entry name" value="Phage_Tail_Fiber_Structural"/>
</dbReference>
<dbReference type="InterPro" id="IPR011083">
    <property type="entry name" value="Phage_tail_collar_dom"/>
</dbReference>
<dbReference type="KEGG" id="sera:Ser39006_007960"/>
<accession>A0A2I5THP0</accession>
<dbReference type="EMBL" id="CP025085">
    <property type="protein sequence ID" value="AUG99762.1"/>
    <property type="molecule type" value="Genomic_DNA"/>
</dbReference>
<reference evidence="2 5" key="3">
    <citation type="submission" date="2017-11" db="EMBL/GenBank/DDBJ databases">
        <title>Complete genome sequence of Serratia sp. ATCC 39006 LacA.</title>
        <authorList>
            <person name="Hampton H.G."/>
            <person name="Jackson S.A."/>
            <person name="Jauregui R."/>
            <person name="Poulter G.T.M."/>
            <person name="Salmond G.P.C."/>
            <person name="Fineran P.C."/>
        </authorList>
    </citation>
    <scope>NUCLEOTIDE SEQUENCE [LARGE SCALE GENOMIC DNA]</scope>
    <source>
        <strain evidence="2 5">ATCC 39006</strain>
    </source>
</reference>
<dbReference type="KEGG" id="serq:CWC46_07955"/>
<dbReference type="Pfam" id="PF07484">
    <property type="entry name" value="Collar"/>
    <property type="match status" value="1"/>
</dbReference>
<evidence type="ECO:0000313" key="2">
    <source>
        <dbReference type="EMBL" id="AUG99762.1"/>
    </source>
</evidence>
<gene>
    <name evidence="2" type="ORF">CWC46_07955</name>
    <name evidence="3" type="ORF">Ser39006_007960</name>
</gene>
<dbReference type="PANTHER" id="PTHR35191">
    <property type="entry name" value="PROPHAGE SIDE TAIL FIBER PROTEIN HOMOLOG STFQ-RELATED"/>
    <property type="match status" value="1"/>
</dbReference>
<keyword evidence="4" id="KW-1185">Reference proteome</keyword>
<organism evidence="3 4">
    <name type="scientific">Serratia sp. (strain ATCC 39006)</name>
    <name type="common">Prodigiosinella confusarubida</name>
    <dbReference type="NCBI Taxonomy" id="104623"/>
    <lineage>
        <taxon>Bacteria</taxon>
        <taxon>Pseudomonadati</taxon>
        <taxon>Pseudomonadota</taxon>
        <taxon>Gammaproteobacteria</taxon>
        <taxon>Enterobacterales</taxon>
        <taxon>Pectobacteriaceae</taxon>
        <taxon>Prodigiosinella</taxon>
    </lineage>
</organism>
<dbReference type="AlphaFoldDB" id="A0A2I5THP0"/>
<name>A0A2I5THP0_SERS3</name>
<dbReference type="SUPFAM" id="SSF88874">
    <property type="entry name" value="Receptor-binding domain of short tail fibre protein gp12"/>
    <property type="match status" value="1"/>
</dbReference>
<reference evidence="3" key="2">
    <citation type="submission" date="2013-09" db="EMBL/GenBank/DDBJ databases">
        <authorList>
            <person name="Wang G."/>
            <person name="Yang Y."/>
            <person name="Su Y."/>
        </authorList>
    </citation>
    <scope>NUCLEOTIDE SEQUENCE</scope>
    <source>
        <strain evidence="3">ATCC 39006</strain>
    </source>
</reference>
<dbReference type="Proteomes" id="UP000233778">
    <property type="component" value="Chromosome"/>
</dbReference>
<dbReference type="InterPro" id="IPR037053">
    <property type="entry name" value="Phage_tail_collar_dom_sf"/>
</dbReference>
<evidence type="ECO:0000259" key="1">
    <source>
        <dbReference type="Pfam" id="PF07484"/>
    </source>
</evidence>
<dbReference type="Proteomes" id="UP000017700">
    <property type="component" value="Chromosome"/>
</dbReference>
<feature type="domain" description="Phage tail collar" evidence="1">
    <location>
        <begin position="132"/>
        <end position="179"/>
    </location>
</feature>
<dbReference type="Gene3D" id="3.90.1340.10">
    <property type="entry name" value="Phage tail collar domain"/>
    <property type="match status" value="1"/>
</dbReference>
<evidence type="ECO:0000313" key="3">
    <source>
        <dbReference type="EMBL" id="AUH04081.1"/>
    </source>
</evidence>
<evidence type="ECO:0000313" key="5">
    <source>
        <dbReference type="Proteomes" id="UP000233778"/>
    </source>
</evidence>
<reference evidence="3 4" key="1">
    <citation type="journal article" date="2013" name="Genome Announc.">
        <title>Draft genome sequence of Serratia sp. strain ATCC 39006, a model bacterium for analysis of the biosynthesis and regulation of prodigiosin, a carbapenem, and gas vesicles.</title>
        <authorList>
            <person name="Fineran P.C."/>
            <person name="Iglesias Cans M.C."/>
            <person name="Ramsay J.P."/>
            <person name="Wilf N.M."/>
            <person name="Cossyleon D."/>
            <person name="McNeil M.B."/>
            <person name="Williamson N.R."/>
            <person name="Monson R.E."/>
            <person name="Becher S.A."/>
            <person name="Stanton J.A."/>
            <person name="Brugger K."/>
            <person name="Brown S.D."/>
            <person name="Salmond G.P."/>
        </authorList>
    </citation>
    <scope>NUCLEOTIDE SEQUENCE [LARGE SCALE GENOMIC DNA]</scope>
    <source>
        <strain evidence="3">ATCC 39006</strain>
        <strain evidence="4">ATCC 39006 / SC 11482</strain>
    </source>
</reference>
<sequence length="279" mass="29250">MGEITLMAENNFKPFATSAGANVISQADWEVLATLDTGFQGGKASSSQMNKAIRQSSVISSVIAQLIANRTGSDVLDNGDTATILTNLLAALFNSPALTGTPTAPTPAPATNSTQIATTAFVWSELNSSLVGIPLPWPQATAPTGWLKCNGQTFNTALYPMLAMTYPSGTLPDLRGEFIRGWDDGRAVDNGRTLLSQQSHAMQQMTGSVPGVHAQTIGAQFGGLGVLGMNHVDSTIPPAEGGADYGGFVMTFDNNIPGINTSTENRPRNVAFNYIVRAA</sequence>
<dbReference type="EMBL" id="CP025084">
    <property type="protein sequence ID" value="AUH04081.1"/>
    <property type="molecule type" value="Genomic_DNA"/>
</dbReference>
<proteinExistence type="predicted"/>
<evidence type="ECO:0000313" key="4">
    <source>
        <dbReference type="Proteomes" id="UP000017700"/>
    </source>
</evidence>
<protein>
    <submittedName>
        <fullName evidence="3">Phage tail protein</fullName>
    </submittedName>
</protein>
<dbReference type="STRING" id="104623.Ser39006_04140"/>